<dbReference type="InterPro" id="IPR050951">
    <property type="entry name" value="Retrovirus_Pol_polyprotein"/>
</dbReference>
<name>A0A816CSM8_9BILA</name>
<feature type="compositionally biased region" description="Polar residues" evidence="1">
    <location>
        <begin position="229"/>
        <end position="238"/>
    </location>
</feature>
<dbReference type="PANTHER" id="PTHR37984:SF5">
    <property type="entry name" value="PROTEIN NYNRIN-LIKE"/>
    <property type="match status" value="1"/>
</dbReference>
<evidence type="ECO:0000313" key="4">
    <source>
        <dbReference type="Proteomes" id="UP000663829"/>
    </source>
</evidence>
<dbReference type="InterPro" id="IPR043128">
    <property type="entry name" value="Rev_trsase/Diguanyl_cyclase"/>
</dbReference>
<dbReference type="InterPro" id="IPR043502">
    <property type="entry name" value="DNA/RNA_pol_sf"/>
</dbReference>
<evidence type="ECO:0008006" key="5">
    <source>
        <dbReference type="Google" id="ProtNLM"/>
    </source>
</evidence>
<feature type="compositionally biased region" description="Low complexity" evidence="1">
    <location>
        <begin position="239"/>
        <end position="248"/>
    </location>
</feature>
<dbReference type="Proteomes" id="UP000663829">
    <property type="component" value="Unassembled WGS sequence"/>
</dbReference>
<dbReference type="PANTHER" id="PTHR37984">
    <property type="entry name" value="PROTEIN CBG26694"/>
    <property type="match status" value="1"/>
</dbReference>
<dbReference type="Proteomes" id="UP000681722">
    <property type="component" value="Unassembled WGS sequence"/>
</dbReference>
<feature type="compositionally biased region" description="Basic residues" evidence="1">
    <location>
        <begin position="207"/>
        <end position="216"/>
    </location>
</feature>
<accession>A0A816CSM8</accession>
<protein>
    <recommendedName>
        <fullName evidence="5">Reverse transcriptase/retrotransposon-derived protein RNase H-like domain-containing protein</fullName>
    </recommendedName>
</protein>
<proteinExistence type="predicted"/>
<dbReference type="OrthoDB" id="425619at2759"/>
<evidence type="ECO:0000313" key="2">
    <source>
        <dbReference type="EMBL" id="CAF1624120.1"/>
    </source>
</evidence>
<dbReference type="EMBL" id="CAJNOQ010041587">
    <property type="protein sequence ID" value="CAF1624120.1"/>
    <property type="molecule type" value="Genomic_DNA"/>
</dbReference>
<feature type="non-terminal residue" evidence="2">
    <location>
        <position position="299"/>
    </location>
</feature>
<feature type="region of interest" description="Disordered" evidence="1">
    <location>
        <begin position="229"/>
        <end position="252"/>
    </location>
</feature>
<dbReference type="AlphaFoldDB" id="A0A816CSM8"/>
<evidence type="ECO:0000256" key="1">
    <source>
        <dbReference type="SAM" id="MobiDB-lite"/>
    </source>
</evidence>
<gene>
    <name evidence="2" type="ORF">GPM918_LOCUS43920</name>
    <name evidence="3" type="ORF">SRO942_LOCUS45574</name>
</gene>
<feature type="compositionally biased region" description="Polar residues" evidence="1">
    <location>
        <begin position="183"/>
        <end position="206"/>
    </location>
</feature>
<dbReference type="FunFam" id="3.30.70.270:FF:000020">
    <property type="entry name" value="Transposon Tf2-6 polyprotein-like Protein"/>
    <property type="match status" value="1"/>
</dbReference>
<dbReference type="EMBL" id="CAJOBC010108963">
    <property type="protein sequence ID" value="CAF4516725.1"/>
    <property type="molecule type" value="Genomic_DNA"/>
</dbReference>
<sequence>MNTIKALVELLTPKSIKDIDAFVGAAGFYRKFVPRFSVIVSPLNKLTRNRKQKFCWHQEQQEAFVQLKKVLSTEPLLLSFPDSTFTVETDRCPLCNFHRKSAKNGRVDRWSIGLGEYDILEIKYKRGKCNCDADLMSGYPPIPTNTDDTIITRNVKNKMDGTTFDNDAEHTAEVNVLTRSAARAQTTKDAQRITTPTDTHPNPGTNKKSRQLRPKNKTLTYQVSNNLVSAQSSTIKQQSSSNPAPSSSLMFDFDINKSNDEQHRDKSIQQKINQIKQNPQTTLYEVVDDTLYKIVLSKG</sequence>
<organism evidence="2 4">
    <name type="scientific">Didymodactylos carnosus</name>
    <dbReference type="NCBI Taxonomy" id="1234261"/>
    <lineage>
        <taxon>Eukaryota</taxon>
        <taxon>Metazoa</taxon>
        <taxon>Spiralia</taxon>
        <taxon>Gnathifera</taxon>
        <taxon>Rotifera</taxon>
        <taxon>Eurotatoria</taxon>
        <taxon>Bdelloidea</taxon>
        <taxon>Philodinida</taxon>
        <taxon>Philodinidae</taxon>
        <taxon>Didymodactylos</taxon>
    </lineage>
</organism>
<keyword evidence="4" id="KW-1185">Reference proteome</keyword>
<comment type="caution">
    <text evidence="2">The sequence shown here is derived from an EMBL/GenBank/DDBJ whole genome shotgun (WGS) entry which is preliminary data.</text>
</comment>
<dbReference type="Gene3D" id="3.30.70.270">
    <property type="match status" value="1"/>
</dbReference>
<dbReference type="SUPFAM" id="SSF56672">
    <property type="entry name" value="DNA/RNA polymerases"/>
    <property type="match status" value="1"/>
</dbReference>
<reference evidence="2" key="1">
    <citation type="submission" date="2021-02" db="EMBL/GenBank/DDBJ databases">
        <authorList>
            <person name="Nowell W R."/>
        </authorList>
    </citation>
    <scope>NUCLEOTIDE SEQUENCE</scope>
</reference>
<evidence type="ECO:0000313" key="3">
    <source>
        <dbReference type="EMBL" id="CAF4516725.1"/>
    </source>
</evidence>
<feature type="region of interest" description="Disordered" evidence="1">
    <location>
        <begin position="177"/>
        <end position="216"/>
    </location>
</feature>